<organism evidence="3 4">
    <name type="scientific">Alicyclobacillus fastidiosus</name>
    <dbReference type="NCBI Taxonomy" id="392011"/>
    <lineage>
        <taxon>Bacteria</taxon>
        <taxon>Bacillati</taxon>
        <taxon>Bacillota</taxon>
        <taxon>Bacilli</taxon>
        <taxon>Bacillales</taxon>
        <taxon>Alicyclobacillaceae</taxon>
        <taxon>Alicyclobacillus</taxon>
    </lineage>
</organism>
<name>A0ABV5AFT4_9BACL</name>
<dbReference type="PANTHER" id="PTHR46124:SF2">
    <property type="entry name" value="D-AMINOACYL-TRNA DEACYLASE"/>
    <property type="match status" value="1"/>
</dbReference>
<dbReference type="PROSITE" id="PS01091">
    <property type="entry name" value="TATD_3"/>
    <property type="match status" value="1"/>
</dbReference>
<dbReference type="InterPro" id="IPR018228">
    <property type="entry name" value="DNase_TatD-rel_CS"/>
</dbReference>
<keyword evidence="2 3" id="KW-0378">Hydrolase</keyword>
<sequence length="261" mass="28871">MTLFDTHCHLMDEQFSEDVDVVIQRAKDAGVQYIVVPAVDVVTARRAIAIAERYEGVYAAVGIHPESAKDVPASDFDEIERLASHEKVVAIGEIGLDYYWDAAPRPEQQNVLRRQIELAKRVELPVIIHNRESTEDVVNLLRDAKASEVGGVMHCFNGTLDVAEACMAFGFYISFGGPVTFKKAEDVREVAAQIPADRILVETDSPYLSPHPFRGKRNEPARVRLVAEQIAQVRGVDVDVLAAQTTANAFALFRGVKRNGE</sequence>
<keyword evidence="4" id="KW-1185">Reference proteome</keyword>
<evidence type="ECO:0000313" key="4">
    <source>
        <dbReference type="Proteomes" id="UP001579974"/>
    </source>
</evidence>
<dbReference type="InterPro" id="IPR001130">
    <property type="entry name" value="TatD-like"/>
</dbReference>
<dbReference type="PANTHER" id="PTHR46124">
    <property type="entry name" value="D-AMINOACYL-TRNA DEACYLASE"/>
    <property type="match status" value="1"/>
</dbReference>
<accession>A0ABV5AFT4</accession>
<reference evidence="3 4" key="1">
    <citation type="journal article" date="2024" name="Int. J. Mol. Sci.">
        <title>Exploration of Alicyclobacillus spp. Genome in Search of Antibiotic Resistance.</title>
        <authorList>
            <person name="Bucka-Kolendo J."/>
            <person name="Kiousi D.E."/>
            <person name="Dekowska A."/>
            <person name="Mikolajczuk-Szczyrba A."/>
            <person name="Karadedos D.M."/>
            <person name="Michael P."/>
            <person name="Galanis A."/>
            <person name="Sokolowska B."/>
        </authorList>
    </citation>
    <scope>NUCLEOTIDE SEQUENCE [LARGE SCALE GENOMIC DNA]</scope>
    <source>
        <strain evidence="3 4">KKP 3000</strain>
    </source>
</reference>
<evidence type="ECO:0000313" key="3">
    <source>
        <dbReference type="EMBL" id="MFB5190502.1"/>
    </source>
</evidence>
<evidence type="ECO:0000256" key="1">
    <source>
        <dbReference type="ARBA" id="ARBA00022723"/>
    </source>
</evidence>
<comment type="caution">
    <text evidence="3">The sequence shown here is derived from an EMBL/GenBank/DDBJ whole genome shotgun (WGS) entry which is preliminary data.</text>
</comment>
<dbReference type="Pfam" id="PF01026">
    <property type="entry name" value="TatD_DNase"/>
    <property type="match status" value="1"/>
</dbReference>
<dbReference type="EMBL" id="JBDXSU010000006">
    <property type="protein sequence ID" value="MFB5190502.1"/>
    <property type="molecule type" value="Genomic_DNA"/>
</dbReference>
<protein>
    <submittedName>
        <fullName evidence="3">TatD family hydrolase</fullName>
    </submittedName>
</protein>
<gene>
    <name evidence="3" type="ORF">KKP3000_003967</name>
</gene>
<dbReference type="PIRSF" id="PIRSF005902">
    <property type="entry name" value="DNase_TatD"/>
    <property type="match status" value="1"/>
</dbReference>
<proteinExistence type="predicted"/>
<dbReference type="CDD" id="cd01310">
    <property type="entry name" value="TatD_DNAse"/>
    <property type="match status" value="1"/>
</dbReference>
<dbReference type="SUPFAM" id="SSF51556">
    <property type="entry name" value="Metallo-dependent hydrolases"/>
    <property type="match status" value="1"/>
</dbReference>
<dbReference type="InterPro" id="IPR015991">
    <property type="entry name" value="TatD/YcfH-like"/>
</dbReference>
<keyword evidence="1" id="KW-0479">Metal-binding</keyword>
<dbReference type="InterPro" id="IPR032466">
    <property type="entry name" value="Metal_Hydrolase"/>
</dbReference>
<dbReference type="RefSeq" id="WP_275474870.1">
    <property type="nucleotide sequence ID" value="NZ_CP162940.1"/>
</dbReference>
<dbReference type="Proteomes" id="UP001579974">
    <property type="component" value="Unassembled WGS sequence"/>
</dbReference>
<dbReference type="GO" id="GO:0016787">
    <property type="term" value="F:hydrolase activity"/>
    <property type="evidence" value="ECO:0007669"/>
    <property type="project" value="UniProtKB-KW"/>
</dbReference>
<evidence type="ECO:0000256" key="2">
    <source>
        <dbReference type="ARBA" id="ARBA00022801"/>
    </source>
</evidence>
<dbReference type="Gene3D" id="3.20.20.140">
    <property type="entry name" value="Metal-dependent hydrolases"/>
    <property type="match status" value="1"/>
</dbReference>
<dbReference type="NCBIfam" id="TIGR00010">
    <property type="entry name" value="YchF/TatD family DNA exonuclease"/>
    <property type="match status" value="1"/>
</dbReference>